<gene>
    <name evidence="1" type="ORF">SAMN05444398_1082</name>
</gene>
<dbReference type="STRING" id="337701.SAMN05444398_1082"/>
<dbReference type="Proteomes" id="UP000183974">
    <property type="component" value="Unassembled WGS sequence"/>
</dbReference>
<keyword evidence="2" id="KW-1185">Reference proteome</keyword>
<dbReference type="AlphaFoldDB" id="A0A1M7EY91"/>
<sequence>MKLYSPNEFNVTSAWRSTACSVASTFPRYISNRGNTLHCRLPQCNADLPRHDVKPGDVVSFQFPHLDSEDERLSGCFADARPCLVAEIDPETDSALIVYGTARNTNANRGFEIWIKRDLDACGLNRPTRFIFSRRFRVPLNDPRFNVRAQGTPVTGRLPEVLMSRLERLHALVSASYGGNEKLRHVHEWIGSNEVDDCDIVARLMFRRSRAAS</sequence>
<accession>A0A1M7EY91</accession>
<dbReference type="EMBL" id="FRBR01000008">
    <property type="protein sequence ID" value="SHL96752.1"/>
    <property type="molecule type" value="Genomic_DNA"/>
</dbReference>
<evidence type="ECO:0000313" key="1">
    <source>
        <dbReference type="EMBL" id="SHL96752.1"/>
    </source>
</evidence>
<dbReference type="OrthoDB" id="8442627at2"/>
<protein>
    <recommendedName>
        <fullName evidence="3">PemK-like, MazF-like toxin of type II toxin-antitoxin system</fullName>
    </recommendedName>
</protein>
<name>A0A1M7EY91_9RHOB</name>
<dbReference type="RefSeq" id="WP_073035316.1">
    <property type="nucleotide sequence ID" value="NZ_BMLR01000009.1"/>
</dbReference>
<proteinExistence type="predicted"/>
<evidence type="ECO:0000313" key="2">
    <source>
        <dbReference type="Proteomes" id="UP000183974"/>
    </source>
</evidence>
<organism evidence="1 2">
    <name type="scientific">Roseovarius pacificus</name>
    <dbReference type="NCBI Taxonomy" id="337701"/>
    <lineage>
        <taxon>Bacteria</taxon>
        <taxon>Pseudomonadati</taxon>
        <taxon>Pseudomonadota</taxon>
        <taxon>Alphaproteobacteria</taxon>
        <taxon>Rhodobacterales</taxon>
        <taxon>Roseobacteraceae</taxon>
        <taxon>Roseovarius</taxon>
    </lineage>
</organism>
<evidence type="ECO:0008006" key="3">
    <source>
        <dbReference type="Google" id="ProtNLM"/>
    </source>
</evidence>
<reference evidence="1 2" key="1">
    <citation type="submission" date="2016-11" db="EMBL/GenBank/DDBJ databases">
        <authorList>
            <person name="Jaros S."/>
            <person name="Januszkiewicz K."/>
            <person name="Wedrychowicz H."/>
        </authorList>
    </citation>
    <scope>NUCLEOTIDE SEQUENCE [LARGE SCALE GENOMIC DNA]</scope>
    <source>
        <strain evidence="1 2">DSM 29589</strain>
    </source>
</reference>